<dbReference type="NCBIfam" id="TIGR01620">
    <property type="entry name" value="hyp_HI0043"/>
    <property type="match status" value="1"/>
</dbReference>
<dbReference type="EMBL" id="VCBC01000009">
    <property type="protein sequence ID" value="TLU64849.1"/>
    <property type="molecule type" value="Genomic_DNA"/>
</dbReference>
<evidence type="ECO:0000256" key="2">
    <source>
        <dbReference type="ARBA" id="ARBA00008255"/>
    </source>
</evidence>
<keyword evidence="10" id="KW-1185">Reference proteome</keyword>
<dbReference type="InterPro" id="IPR021147">
    <property type="entry name" value="DUF697"/>
</dbReference>
<dbReference type="RefSeq" id="WP_138319985.1">
    <property type="nucleotide sequence ID" value="NZ_VCBC01000009.1"/>
</dbReference>
<evidence type="ECO:0000313" key="9">
    <source>
        <dbReference type="EMBL" id="TLU64849.1"/>
    </source>
</evidence>
<dbReference type="Pfam" id="PF05128">
    <property type="entry name" value="DUF697"/>
    <property type="match status" value="1"/>
</dbReference>
<feature type="transmembrane region" description="Helical" evidence="8">
    <location>
        <begin position="63"/>
        <end position="89"/>
    </location>
</feature>
<evidence type="ECO:0000256" key="7">
    <source>
        <dbReference type="ARBA" id="ARBA00023136"/>
    </source>
</evidence>
<dbReference type="Proteomes" id="UP000307790">
    <property type="component" value="Unassembled WGS sequence"/>
</dbReference>
<feature type="transmembrane region" description="Helical" evidence="8">
    <location>
        <begin position="95"/>
        <end position="114"/>
    </location>
</feature>
<comment type="caution">
    <text evidence="9">The sequence shown here is derived from an EMBL/GenBank/DDBJ whole genome shotgun (WGS) entry which is preliminary data.</text>
</comment>
<protein>
    <submittedName>
        <fullName evidence="9">TIGR01620 family protein</fullName>
    </submittedName>
</protein>
<evidence type="ECO:0000256" key="3">
    <source>
        <dbReference type="ARBA" id="ARBA00022475"/>
    </source>
</evidence>
<evidence type="ECO:0000256" key="4">
    <source>
        <dbReference type="ARBA" id="ARBA00022519"/>
    </source>
</evidence>
<evidence type="ECO:0000313" key="10">
    <source>
        <dbReference type="Proteomes" id="UP000307790"/>
    </source>
</evidence>
<keyword evidence="5 8" id="KW-0812">Transmembrane</keyword>
<feature type="transmembrane region" description="Helical" evidence="8">
    <location>
        <begin position="208"/>
        <end position="227"/>
    </location>
</feature>
<gene>
    <name evidence="9" type="ORF">FE810_10345</name>
</gene>
<evidence type="ECO:0000256" key="8">
    <source>
        <dbReference type="SAM" id="Phobius"/>
    </source>
</evidence>
<keyword evidence="4" id="KW-0997">Cell inner membrane</keyword>
<comment type="similarity">
    <text evidence="2">Belongs to the UPF0283 family.</text>
</comment>
<evidence type="ECO:0000256" key="6">
    <source>
        <dbReference type="ARBA" id="ARBA00022989"/>
    </source>
</evidence>
<name>A0A5R9IJR6_9GAMM</name>
<dbReference type="AlphaFoldDB" id="A0A5R9IJR6"/>
<organism evidence="9 10">
    <name type="scientific">Thalassotalea litorea</name>
    <dbReference type="NCBI Taxonomy" id="2020715"/>
    <lineage>
        <taxon>Bacteria</taxon>
        <taxon>Pseudomonadati</taxon>
        <taxon>Pseudomonadota</taxon>
        <taxon>Gammaproteobacteria</taxon>
        <taxon>Alteromonadales</taxon>
        <taxon>Colwelliaceae</taxon>
        <taxon>Thalassotalea</taxon>
    </lineage>
</organism>
<keyword evidence="7 8" id="KW-0472">Membrane</keyword>
<dbReference type="InterPro" id="IPR006507">
    <property type="entry name" value="UPF0283"/>
</dbReference>
<keyword evidence="6 8" id="KW-1133">Transmembrane helix</keyword>
<dbReference type="PANTHER" id="PTHR39342:SF1">
    <property type="entry name" value="UPF0283 MEMBRANE PROTEIN YCJF"/>
    <property type="match status" value="1"/>
</dbReference>
<comment type="subcellular location">
    <subcellularLocation>
        <location evidence="1">Cell inner membrane</location>
        <topology evidence="1">Multi-pass membrane protein</topology>
    </subcellularLocation>
</comment>
<evidence type="ECO:0000256" key="1">
    <source>
        <dbReference type="ARBA" id="ARBA00004429"/>
    </source>
</evidence>
<keyword evidence="3" id="KW-1003">Cell membrane</keyword>
<proteinExistence type="inferred from homology"/>
<dbReference type="PANTHER" id="PTHR39342">
    <property type="entry name" value="UPF0283 MEMBRANE PROTEIN YCJF"/>
    <property type="match status" value="1"/>
</dbReference>
<evidence type="ECO:0000256" key="5">
    <source>
        <dbReference type="ARBA" id="ARBA00022692"/>
    </source>
</evidence>
<dbReference type="GO" id="GO:0005886">
    <property type="term" value="C:plasma membrane"/>
    <property type="evidence" value="ECO:0007669"/>
    <property type="project" value="UniProtKB-SubCell"/>
</dbReference>
<dbReference type="OrthoDB" id="958025at2"/>
<reference evidence="9 10" key="1">
    <citation type="submission" date="2019-05" db="EMBL/GenBank/DDBJ databases">
        <title>Genome sequences of Thalassotalea litorea 1K03283.</title>
        <authorList>
            <person name="Zhang D."/>
        </authorList>
    </citation>
    <scope>NUCLEOTIDE SEQUENCE [LARGE SCALE GENOMIC DNA]</scope>
    <source>
        <strain evidence="9 10">MCCC 1K03283</strain>
    </source>
</reference>
<sequence>MSHSDKSKDQDFQQQILFSQSETEIDSASQPNTPVVLPEEAWQAVDEIFEDHDEPLPRKRANWLWRIAGFSFTGIVIYELVDFFIAGFASSPLVTGVYALLAGSVGTIALLTLFKELRGLRQYRRQQDRQQQASDYLEHKGHGDSRKFCQKLTDKLPMDSVEVLHHKFADNLSEHFNDEEVMTLYSRQVLSEVDKQAMEQVAKFSSEAVVLVAISPIAIVDMMILLWRNLRMLDKVAGLYGIRLGYWSRISLIKQVFVNMVYAGASEIIADVGVDMLGVETLGKLSTRLAQGLGAGMLTAKLGIRTIKLCRPVPFVENPPGIKQVRRQVVAQVRQLMSKATTKND</sequence>
<accession>A0A5R9IJR6</accession>